<gene>
    <name evidence="1" type="ORF">Ctob_014101</name>
</gene>
<dbReference type="AlphaFoldDB" id="A0A0M0K9H7"/>
<evidence type="ECO:0000313" key="2">
    <source>
        <dbReference type="Proteomes" id="UP000037460"/>
    </source>
</evidence>
<name>A0A0M0K9H7_9EUKA</name>
<dbReference type="EMBL" id="JWZX01000844">
    <property type="protein sequence ID" value="KOO35501.1"/>
    <property type="molecule type" value="Genomic_DNA"/>
</dbReference>
<keyword evidence="2" id="KW-1185">Reference proteome</keyword>
<sequence>MLALGSTPAQCQSPVCLKRTPPLEELLRRALNHRIRV</sequence>
<dbReference type="Proteomes" id="UP000037460">
    <property type="component" value="Unassembled WGS sequence"/>
</dbReference>
<evidence type="ECO:0000313" key="1">
    <source>
        <dbReference type="EMBL" id="KOO35501.1"/>
    </source>
</evidence>
<organism evidence="1 2">
    <name type="scientific">Chrysochromulina tobinii</name>
    <dbReference type="NCBI Taxonomy" id="1460289"/>
    <lineage>
        <taxon>Eukaryota</taxon>
        <taxon>Haptista</taxon>
        <taxon>Haptophyta</taxon>
        <taxon>Prymnesiophyceae</taxon>
        <taxon>Prymnesiales</taxon>
        <taxon>Chrysochromulinaceae</taxon>
        <taxon>Chrysochromulina</taxon>
    </lineage>
</organism>
<comment type="caution">
    <text evidence="1">The sequence shown here is derived from an EMBL/GenBank/DDBJ whole genome shotgun (WGS) entry which is preliminary data.</text>
</comment>
<proteinExistence type="predicted"/>
<accession>A0A0M0K9H7</accession>
<reference evidence="2" key="1">
    <citation type="journal article" date="2015" name="PLoS Genet.">
        <title>Genome Sequence and Transcriptome Analyses of Chrysochromulina tobin: Metabolic Tools for Enhanced Algal Fitness in the Prominent Order Prymnesiales (Haptophyceae).</title>
        <authorList>
            <person name="Hovde B.T."/>
            <person name="Deodato C.R."/>
            <person name="Hunsperger H.M."/>
            <person name="Ryken S.A."/>
            <person name="Yost W."/>
            <person name="Jha R.K."/>
            <person name="Patterson J."/>
            <person name="Monnat R.J. Jr."/>
            <person name="Barlow S.B."/>
            <person name="Starkenburg S.R."/>
            <person name="Cattolico R.A."/>
        </authorList>
    </citation>
    <scope>NUCLEOTIDE SEQUENCE</scope>
    <source>
        <strain evidence="2">CCMP291</strain>
    </source>
</reference>
<protein>
    <submittedName>
        <fullName evidence="1">Uncharacterized protein</fullName>
    </submittedName>
</protein>